<dbReference type="AlphaFoldDB" id="A0A1L7XL57"/>
<dbReference type="InterPro" id="IPR001138">
    <property type="entry name" value="Zn2Cys6_DnaBD"/>
</dbReference>
<dbReference type="GO" id="GO:0005634">
    <property type="term" value="C:nucleus"/>
    <property type="evidence" value="ECO:0007669"/>
    <property type="project" value="UniProtKB-SubCell"/>
</dbReference>
<dbReference type="GO" id="GO:0008270">
    <property type="term" value="F:zinc ion binding"/>
    <property type="evidence" value="ECO:0007669"/>
    <property type="project" value="InterPro"/>
</dbReference>
<feature type="compositionally biased region" description="Polar residues" evidence="6">
    <location>
        <begin position="1"/>
        <end position="11"/>
    </location>
</feature>
<reference evidence="8 9" key="1">
    <citation type="submission" date="2016-03" db="EMBL/GenBank/DDBJ databases">
        <authorList>
            <person name="Ploux O."/>
        </authorList>
    </citation>
    <scope>NUCLEOTIDE SEQUENCE [LARGE SCALE GENOMIC DNA]</scope>
    <source>
        <strain evidence="8 9">UAMH 11012</strain>
    </source>
</reference>
<sequence length="810" mass="89611">MRSHATQNQAAEDNYPEPEANGKMTKGSAEEEGPACQPCRKKKAKCSRQQPCSHCTRFSIECVYDDRKVKPGLRTGAVENLTQRVATLENMFLGQGVLWQQVFSCLNAVQNGASMNGVLPPDAHASNGDTLKECTTRLKSTLSSLSLDLGDIEPPLSSPLKRRRTNSTADGEPSPRAHPAPAVNHDDGKELPPDDLIDALVEIYFTNIHPWIPILHVRQFRERMKDAAQRKKLETIFHAIVSLCVRFSNDPRLSNAKVRARYSKRSRNTVILQSMESFSVENLQALVICAFDIIGSGRGPSAWSIVGSMTRTVEQLQLSVEDEDQTQSAEFLIKRMAFLAPCKSWIEREERRRVFWNVFLMDRFCSIATGWNFSLTSADVRRRLPCEGALWEEGKPLTTPTPYFGVADASSGGATLPSRRPELEDQASIGGFAYRIEASESLSLVTSFFLRHAVNVSNVQEVQMWLMRFKELDLRLVQWKIFLPEQWREACALNVDGVLDPNLTLAHITHNTAVGLLHQGIAYPSPEWQASPIRLPSVSSAETCIAAATEVAIIADKYLQDSKIPTSPQFAFCLFVCGRMLLAHALHYNTVVPPELDSLTRSLKEISRRWNGPHVEGQASGTDNLASKFATRLEYARNQGPHVLDIRQPAYSEEQNSHNTNGSAAPRRILRSTNSHASPSNGNLPQMNGLSHTVTPAPFTNGYQLDDQNTIIVEQEGSPDSISLAFPPLPLALQPHCTGGNNTRMPSPVLGNAQMYSNNGETDYNGFGSLPENGTATFNAGNGYEDLSSFFDYSFLPTQRISMFSGTNNG</sequence>
<dbReference type="SUPFAM" id="SSF57701">
    <property type="entry name" value="Zn2/Cys6 DNA-binding domain"/>
    <property type="match status" value="1"/>
</dbReference>
<dbReference type="CDD" id="cd00067">
    <property type="entry name" value="GAL4"/>
    <property type="match status" value="1"/>
</dbReference>
<evidence type="ECO:0000256" key="1">
    <source>
        <dbReference type="ARBA" id="ARBA00004123"/>
    </source>
</evidence>
<evidence type="ECO:0000256" key="3">
    <source>
        <dbReference type="ARBA" id="ARBA00023015"/>
    </source>
</evidence>
<evidence type="ECO:0000313" key="9">
    <source>
        <dbReference type="Proteomes" id="UP000184330"/>
    </source>
</evidence>
<dbReference type="Gene3D" id="4.10.240.10">
    <property type="entry name" value="Zn(2)-C6 fungal-type DNA-binding domain"/>
    <property type="match status" value="1"/>
</dbReference>
<gene>
    <name evidence="8" type="ORF">PAC_15644</name>
</gene>
<feature type="region of interest" description="Disordered" evidence="6">
    <location>
        <begin position="1"/>
        <end position="35"/>
    </location>
</feature>
<feature type="region of interest" description="Disordered" evidence="6">
    <location>
        <begin position="149"/>
        <end position="191"/>
    </location>
</feature>
<evidence type="ECO:0000256" key="4">
    <source>
        <dbReference type="ARBA" id="ARBA00023163"/>
    </source>
</evidence>
<evidence type="ECO:0000256" key="5">
    <source>
        <dbReference type="ARBA" id="ARBA00023242"/>
    </source>
</evidence>
<name>A0A1L7XL57_9HELO</name>
<organism evidence="8 9">
    <name type="scientific">Phialocephala subalpina</name>
    <dbReference type="NCBI Taxonomy" id="576137"/>
    <lineage>
        <taxon>Eukaryota</taxon>
        <taxon>Fungi</taxon>
        <taxon>Dikarya</taxon>
        <taxon>Ascomycota</taxon>
        <taxon>Pezizomycotina</taxon>
        <taxon>Leotiomycetes</taxon>
        <taxon>Helotiales</taxon>
        <taxon>Mollisiaceae</taxon>
        <taxon>Phialocephala</taxon>
        <taxon>Phialocephala fortinii species complex</taxon>
    </lineage>
</organism>
<dbReference type="SMART" id="SM00066">
    <property type="entry name" value="GAL4"/>
    <property type="match status" value="1"/>
</dbReference>
<evidence type="ECO:0000313" key="8">
    <source>
        <dbReference type="EMBL" id="CZR65744.1"/>
    </source>
</evidence>
<dbReference type="STRING" id="576137.A0A1L7XL57"/>
<dbReference type="GO" id="GO:0003677">
    <property type="term" value="F:DNA binding"/>
    <property type="evidence" value="ECO:0007669"/>
    <property type="project" value="InterPro"/>
</dbReference>
<keyword evidence="5" id="KW-0539">Nucleus</keyword>
<dbReference type="Pfam" id="PF00172">
    <property type="entry name" value="Zn_clus"/>
    <property type="match status" value="1"/>
</dbReference>
<dbReference type="OrthoDB" id="4456959at2759"/>
<dbReference type="Proteomes" id="UP000184330">
    <property type="component" value="Unassembled WGS sequence"/>
</dbReference>
<dbReference type="InterPro" id="IPR007219">
    <property type="entry name" value="XnlR_reg_dom"/>
</dbReference>
<accession>A0A1L7XL57</accession>
<keyword evidence="9" id="KW-1185">Reference proteome</keyword>
<keyword evidence="4" id="KW-0804">Transcription</keyword>
<dbReference type="InterPro" id="IPR050815">
    <property type="entry name" value="TF_fung"/>
</dbReference>
<dbReference type="PANTHER" id="PTHR47338">
    <property type="entry name" value="ZN(II)2CYS6 TRANSCRIPTION FACTOR (EUROFUNG)-RELATED"/>
    <property type="match status" value="1"/>
</dbReference>
<keyword evidence="2" id="KW-0479">Metal-binding</keyword>
<feature type="domain" description="Zn(2)-C6 fungal-type" evidence="7">
    <location>
        <begin position="35"/>
        <end position="64"/>
    </location>
</feature>
<comment type="subcellular location">
    <subcellularLocation>
        <location evidence="1">Nucleus</location>
    </subcellularLocation>
</comment>
<dbReference type="PROSITE" id="PS00463">
    <property type="entry name" value="ZN2_CY6_FUNGAL_1"/>
    <property type="match status" value="1"/>
</dbReference>
<evidence type="ECO:0000256" key="2">
    <source>
        <dbReference type="ARBA" id="ARBA00022723"/>
    </source>
</evidence>
<evidence type="ECO:0000259" key="7">
    <source>
        <dbReference type="PROSITE" id="PS50048"/>
    </source>
</evidence>
<dbReference type="Pfam" id="PF04082">
    <property type="entry name" value="Fungal_trans"/>
    <property type="match status" value="1"/>
</dbReference>
<dbReference type="GO" id="GO:0006351">
    <property type="term" value="P:DNA-templated transcription"/>
    <property type="evidence" value="ECO:0007669"/>
    <property type="project" value="InterPro"/>
</dbReference>
<dbReference type="CDD" id="cd12148">
    <property type="entry name" value="fungal_TF_MHR"/>
    <property type="match status" value="1"/>
</dbReference>
<keyword evidence="3" id="KW-0805">Transcription regulation</keyword>
<dbReference type="EMBL" id="FJOG01000033">
    <property type="protein sequence ID" value="CZR65744.1"/>
    <property type="molecule type" value="Genomic_DNA"/>
</dbReference>
<dbReference type="PROSITE" id="PS50048">
    <property type="entry name" value="ZN2_CY6_FUNGAL_2"/>
    <property type="match status" value="1"/>
</dbReference>
<proteinExistence type="predicted"/>
<protein>
    <submittedName>
        <fullName evidence="8">Related to Zn(II)2Cys6 transcriptional activator</fullName>
    </submittedName>
</protein>
<dbReference type="SMART" id="SM00906">
    <property type="entry name" value="Fungal_trans"/>
    <property type="match status" value="1"/>
</dbReference>
<evidence type="ECO:0000256" key="6">
    <source>
        <dbReference type="SAM" id="MobiDB-lite"/>
    </source>
</evidence>
<dbReference type="PANTHER" id="PTHR47338:SF23">
    <property type="entry name" value="ZN(II)2CYS6 TRANSCRIPTION FACTOR (EUROFUNG)"/>
    <property type="match status" value="1"/>
</dbReference>
<dbReference type="InterPro" id="IPR036864">
    <property type="entry name" value="Zn2-C6_fun-type_DNA-bd_sf"/>
</dbReference>
<dbReference type="GO" id="GO:0000981">
    <property type="term" value="F:DNA-binding transcription factor activity, RNA polymerase II-specific"/>
    <property type="evidence" value="ECO:0007669"/>
    <property type="project" value="InterPro"/>
</dbReference>